<evidence type="ECO:0000313" key="4">
    <source>
        <dbReference type="EMBL" id="GAH76306.1"/>
    </source>
</evidence>
<feature type="domain" description="Tubulin/FtsZ GTPase" evidence="3">
    <location>
        <begin position="1"/>
        <end position="168"/>
    </location>
</feature>
<dbReference type="SMART" id="SM00864">
    <property type="entry name" value="Tubulin"/>
    <property type="match status" value="1"/>
</dbReference>
<dbReference type="InterPro" id="IPR036525">
    <property type="entry name" value="Tubulin/FtsZ_GTPase_sf"/>
</dbReference>
<dbReference type="InterPro" id="IPR045061">
    <property type="entry name" value="FtsZ/CetZ"/>
</dbReference>
<dbReference type="AlphaFoldDB" id="X1I1L6"/>
<dbReference type="Gene3D" id="3.40.50.1440">
    <property type="entry name" value="Tubulin/FtsZ, GTPase domain"/>
    <property type="match status" value="1"/>
</dbReference>
<dbReference type="GO" id="GO:0003924">
    <property type="term" value="F:GTPase activity"/>
    <property type="evidence" value="ECO:0007669"/>
    <property type="project" value="InterPro"/>
</dbReference>
<name>X1I1L6_9ZZZZ</name>
<evidence type="ECO:0000259" key="3">
    <source>
        <dbReference type="SMART" id="SM00864"/>
    </source>
</evidence>
<dbReference type="Pfam" id="PF00091">
    <property type="entry name" value="Tubulin"/>
    <property type="match status" value="1"/>
</dbReference>
<dbReference type="GO" id="GO:0007017">
    <property type="term" value="P:microtubule-based process"/>
    <property type="evidence" value="ECO:0007669"/>
    <property type="project" value="InterPro"/>
</dbReference>
<dbReference type="PANTHER" id="PTHR30314:SF10">
    <property type="entry name" value="TUBULIN-LIKE PROTEIN CETZ"/>
    <property type="match status" value="1"/>
</dbReference>
<feature type="non-terminal residue" evidence="4">
    <location>
        <position position="1"/>
    </location>
</feature>
<organism evidence="4">
    <name type="scientific">marine sediment metagenome</name>
    <dbReference type="NCBI Taxonomy" id="412755"/>
    <lineage>
        <taxon>unclassified sequences</taxon>
        <taxon>metagenomes</taxon>
        <taxon>ecological metagenomes</taxon>
    </lineage>
</organism>
<comment type="caution">
    <text evidence="4">The sequence shown here is derived from an EMBL/GenBank/DDBJ whole genome shotgun (WGS) entry which is preliminary data.</text>
</comment>
<evidence type="ECO:0000256" key="1">
    <source>
        <dbReference type="ARBA" id="ARBA00022741"/>
    </source>
</evidence>
<reference evidence="4" key="1">
    <citation type="journal article" date="2014" name="Front. Microbiol.">
        <title>High frequency of phylogenetically diverse reductive dehalogenase-homologous genes in deep subseafloor sedimentary metagenomes.</title>
        <authorList>
            <person name="Kawai M."/>
            <person name="Futagami T."/>
            <person name="Toyoda A."/>
            <person name="Takaki Y."/>
            <person name="Nishi S."/>
            <person name="Hori S."/>
            <person name="Arai W."/>
            <person name="Tsubouchi T."/>
            <person name="Morono Y."/>
            <person name="Uchiyama I."/>
            <person name="Ito T."/>
            <person name="Fujiyama A."/>
            <person name="Inagaki F."/>
            <person name="Takami H."/>
        </authorList>
    </citation>
    <scope>NUCLEOTIDE SEQUENCE</scope>
    <source>
        <strain evidence="4">Expedition CK06-06</strain>
    </source>
</reference>
<dbReference type="InterPro" id="IPR003008">
    <property type="entry name" value="Tubulin_FtsZ_GTPase"/>
</dbReference>
<dbReference type="GO" id="GO:0005525">
    <property type="term" value="F:GTP binding"/>
    <property type="evidence" value="ECO:0007669"/>
    <property type="project" value="UniProtKB-KW"/>
</dbReference>
<protein>
    <recommendedName>
        <fullName evidence="3">Tubulin/FtsZ GTPase domain-containing protein</fullName>
    </recommendedName>
</protein>
<sequence>VFAANTDIADLSGLVTIKADYKHRIPIGYQKTNGHGVGKINELGAEVARQDSDKIITAIKTCERFSQTDAFLLIAGASGGTGSGAIAVLTQCIKERYIGKPVYNAIVLPFQQEETTEARTVYNTAVCLKSAYLIADAIILIDNQRYVNKNSTVLDNLKTVNAKIVEPFYNLLCAGEERL</sequence>
<keyword evidence="1" id="KW-0547">Nucleotide-binding</keyword>
<dbReference type="EMBL" id="BARU01044032">
    <property type="protein sequence ID" value="GAH76306.1"/>
    <property type="molecule type" value="Genomic_DNA"/>
</dbReference>
<evidence type="ECO:0000256" key="2">
    <source>
        <dbReference type="ARBA" id="ARBA00023134"/>
    </source>
</evidence>
<dbReference type="PANTHER" id="PTHR30314">
    <property type="entry name" value="CELL DIVISION PROTEIN FTSZ-RELATED"/>
    <property type="match status" value="1"/>
</dbReference>
<proteinExistence type="predicted"/>
<dbReference type="GO" id="GO:0051301">
    <property type="term" value="P:cell division"/>
    <property type="evidence" value="ECO:0007669"/>
    <property type="project" value="TreeGrafter"/>
</dbReference>
<dbReference type="InterPro" id="IPR017975">
    <property type="entry name" value="Tubulin_CS"/>
</dbReference>
<dbReference type="GO" id="GO:0005874">
    <property type="term" value="C:microtubule"/>
    <property type="evidence" value="ECO:0007669"/>
    <property type="project" value="InterPro"/>
</dbReference>
<keyword evidence="2" id="KW-0342">GTP-binding</keyword>
<gene>
    <name evidence="4" type="ORF">S03H2_67296</name>
</gene>
<feature type="non-terminal residue" evidence="4">
    <location>
        <position position="179"/>
    </location>
</feature>
<dbReference type="GO" id="GO:0032153">
    <property type="term" value="C:cell division site"/>
    <property type="evidence" value="ECO:0007669"/>
    <property type="project" value="TreeGrafter"/>
</dbReference>
<dbReference type="GO" id="GO:0005737">
    <property type="term" value="C:cytoplasm"/>
    <property type="evidence" value="ECO:0007669"/>
    <property type="project" value="TreeGrafter"/>
</dbReference>
<dbReference type="SUPFAM" id="SSF52490">
    <property type="entry name" value="Tubulin nucleotide-binding domain-like"/>
    <property type="match status" value="1"/>
</dbReference>
<dbReference type="PROSITE" id="PS00227">
    <property type="entry name" value="TUBULIN"/>
    <property type="match status" value="1"/>
</dbReference>
<accession>X1I1L6</accession>